<proteinExistence type="predicted"/>
<dbReference type="Proteomes" id="UP000501648">
    <property type="component" value="Chromosome"/>
</dbReference>
<gene>
    <name evidence="1" type="ORF">C798_15005</name>
</gene>
<evidence type="ECO:0008006" key="3">
    <source>
        <dbReference type="Google" id="ProtNLM"/>
    </source>
</evidence>
<dbReference type="AlphaFoldDB" id="A0A6M3ZSA3"/>
<accession>A0A6M3ZSA3</accession>
<evidence type="ECO:0000313" key="1">
    <source>
        <dbReference type="EMBL" id="QJQ01499.1"/>
    </source>
</evidence>
<evidence type="ECO:0000313" key="2">
    <source>
        <dbReference type="Proteomes" id="UP000501648"/>
    </source>
</evidence>
<dbReference type="RefSeq" id="WP_017450436.1">
    <property type="nucleotide sequence ID" value="NZ_CP008956.1"/>
</dbReference>
<protein>
    <recommendedName>
        <fullName evidence="3">Acyl-protein synthetase LuxE domain-containing protein</fullName>
    </recommendedName>
</protein>
<dbReference type="EMBL" id="CP008956">
    <property type="protein sequence ID" value="QJQ01499.1"/>
    <property type="molecule type" value="Genomic_DNA"/>
</dbReference>
<organism evidence="1 2">
    <name type="scientific">Herbaspirillum rubrisubalbicans Os34</name>
    <dbReference type="NCBI Taxonomy" id="1235827"/>
    <lineage>
        <taxon>Bacteria</taxon>
        <taxon>Pseudomonadati</taxon>
        <taxon>Pseudomonadota</taxon>
        <taxon>Betaproteobacteria</taxon>
        <taxon>Burkholderiales</taxon>
        <taxon>Oxalobacteraceae</taxon>
        <taxon>Herbaspirillum</taxon>
    </lineage>
</organism>
<name>A0A6M3ZSA3_9BURK</name>
<reference evidence="1 2" key="1">
    <citation type="journal article" date="2012" name="J. Bacteriol.">
        <title>Genome sequence of the pathogenic Herbaspirillum seropedicae strain Os34, isolated from rice roots.</title>
        <authorList>
            <person name="Ye W."/>
            <person name="Ye S."/>
            <person name="Liu J."/>
            <person name="Chang S."/>
            <person name="Chen M."/>
            <person name="Zhu B."/>
            <person name="Guo L."/>
            <person name="An Q."/>
        </authorList>
    </citation>
    <scope>NUCLEOTIDE SEQUENCE [LARGE SCALE GENOMIC DNA]</scope>
    <source>
        <strain evidence="1 2">Os34</strain>
    </source>
</reference>
<sequence length="450" mass="49465">MSAITPFLELLNGGADPFRQQPANLAELQLAALRERFAQRRVQIRVLDKRARDAGVEHVDTLSDMVPLLFAHQVYKSYPEQFINNGRWNHMNLWLQTLSSRPVSGVDTAGIADVDDWMARLRQAGHVVFSSSGTSGKNSFVSQTETDLDHVVTSCVKLARAIHPGLPPRPLFMMMPPKGAHRHVEAVIRAAKVLGSQTHFMFTQPSTAGDAIRMGKMRRAMADGSAQPSEIAAFQADAGERQRRMVGEIDAFLDKLMAERERPVIIQGNWPTHWMLLEQARRRGISDGICHPDTVITGGGGLKGTTVPADYREQVQRFYGIPAENVQNSYGMSEMIGAGPWSHKAQAYAICPWIVPLLLDKSGEVLLNPGAAGGSVEGRFAFFDLLAEGYWGGVITGDKVRIDFSPEGERDGLQGPLIRSVARYADLEEGEDKLSCAGTIESYVRGMIDV</sequence>
<dbReference type="Gene3D" id="3.40.50.12780">
    <property type="entry name" value="N-terminal domain of ligase-like"/>
    <property type="match status" value="1"/>
</dbReference>
<dbReference type="InterPro" id="IPR042099">
    <property type="entry name" value="ANL_N_sf"/>
</dbReference>